<dbReference type="PROSITE" id="PS51450">
    <property type="entry name" value="LRR"/>
    <property type="match status" value="5"/>
</dbReference>
<evidence type="ECO:0000313" key="5">
    <source>
        <dbReference type="EMBL" id="CAD6189324.1"/>
    </source>
</evidence>
<keyword evidence="2" id="KW-0677">Repeat</keyword>
<dbReference type="Pfam" id="PF00307">
    <property type="entry name" value="CH"/>
    <property type="match status" value="1"/>
</dbReference>
<accession>A0A8S1H2C9</accession>
<evidence type="ECO:0000256" key="1">
    <source>
        <dbReference type="ARBA" id="ARBA00022614"/>
    </source>
</evidence>
<evidence type="ECO:0000256" key="2">
    <source>
        <dbReference type="ARBA" id="ARBA00022737"/>
    </source>
</evidence>
<dbReference type="SUPFAM" id="SSF52058">
    <property type="entry name" value="L domain-like"/>
    <property type="match status" value="1"/>
</dbReference>
<gene>
    <name evidence="5" type="ORF">CAUJ_LOCUS5243</name>
</gene>
<comment type="caution">
    <text evidence="5">The sequence shown here is derived from an EMBL/GenBank/DDBJ whole genome shotgun (WGS) entry which is preliminary data.</text>
</comment>
<dbReference type="InterPro" id="IPR050216">
    <property type="entry name" value="LRR_domain-containing"/>
</dbReference>
<dbReference type="InterPro" id="IPR036872">
    <property type="entry name" value="CH_dom_sf"/>
</dbReference>
<organism evidence="5 6">
    <name type="scientific">Caenorhabditis auriculariae</name>
    <dbReference type="NCBI Taxonomy" id="2777116"/>
    <lineage>
        <taxon>Eukaryota</taxon>
        <taxon>Metazoa</taxon>
        <taxon>Ecdysozoa</taxon>
        <taxon>Nematoda</taxon>
        <taxon>Chromadorea</taxon>
        <taxon>Rhabditida</taxon>
        <taxon>Rhabditina</taxon>
        <taxon>Rhabditomorpha</taxon>
        <taxon>Rhabditoidea</taxon>
        <taxon>Rhabditidae</taxon>
        <taxon>Peloderinae</taxon>
        <taxon>Caenorhabditis</taxon>
    </lineage>
</organism>
<feature type="region of interest" description="Disordered" evidence="3">
    <location>
        <begin position="1"/>
        <end position="35"/>
    </location>
</feature>
<feature type="compositionally biased region" description="Basic and acidic residues" evidence="3">
    <location>
        <begin position="471"/>
        <end position="481"/>
    </location>
</feature>
<dbReference type="InterPro" id="IPR032675">
    <property type="entry name" value="LRR_dom_sf"/>
</dbReference>
<dbReference type="SMART" id="SM00369">
    <property type="entry name" value="LRR_TYP"/>
    <property type="match status" value="6"/>
</dbReference>
<sequence length="610" mass="67271">MIGFSTLTGKLKKRADDTGQAKKEKDKETFSDHSVKASVSRSTTLVSSISIGAEPVVPTTKPLASHFKDAELSGRLELRGSGLHEFPSELFDNVDMLDLVFLDVSENQIFKFPNEIQLLDCLKTLLVRDNKLILFPQPICTLEQLSYLDLSFNKLAEVPNELFQLPLKTLILAGNRITTIPKSINEAAGTLNWLDYSSNDLTFLPTYIRHLKELRVLNVSNNKIDEIPAEICSMQLRMLDLTDNRITVLPRELVQMQQLQTILLQRNRLEHPPPEVSEKGVAYLFKWLLNCKTVSTARTLPRTPSSYKTSIDLKTITYKQDSKPQEISEPKTTIVTDVVRVARHPSIRNVQIVNNGSAPENGNITRNGETPTGKENIRTTPVHVASCADDAANNNSHRATNTNLSNGTAVRKPTSRVAPMIKGPTKLNTVSASQMKSTGVKKHLSSPQPVSKVSAVPKATNGTGATSRVAPVKDRKSEEMKKPVITTTATRIASKTNSEIDAARKLLRDKLGVTYAVNRGEAAFGAQLSDGSDLCRFLNKIHPDAVNIATSADFPLVTNRSKTNVERFLQYCKRSGVPESEMCSATDILNRRNTAKLAHTVLSVSKLQAN</sequence>
<dbReference type="Gene3D" id="1.10.418.10">
    <property type="entry name" value="Calponin-like domain"/>
    <property type="match status" value="1"/>
</dbReference>
<dbReference type="PANTHER" id="PTHR48051:SF21">
    <property type="entry name" value="CALPONIN-HOMOLOGY (CH) DOMAIN-CONTAINING PROTEIN"/>
    <property type="match status" value="1"/>
</dbReference>
<dbReference type="Gene3D" id="3.80.10.10">
    <property type="entry name" value="Ribonuclease Inhibitor"/>
    <property type="match status" value="2"/>
</dbReference>
<feature type="compositionally biased region" description="Polar residues" evidence="3">
    <location>
        <begin position="396"/>
        <end position="408"/>
    </location>
</feature>
<protein>
    <recommendedName>
        <fullName evidence="4">Calponin-homology (CH) domain-containing protein</fullName>
    </recommendedName>
</protein>
<feature type="region of interest" description="Disordered" evidence="3">
    <location>
        <begin position="353"/>
        <end position="376"/>
    </location>
</feature>
<dbReference type="EMBL" id="CAJGYM010000010">
    <property type="protein sequence ID" value="CAD6189324.1"/>
    <property type="molecule type" value="Genomic_DNA"/>
</dbReference>
<evidence type="ECO:0000256" key="3">
    <source>
        <dbReference type="SAM" id="MobiDB-lite"/>
    </source>
</evidence>
<evidence type="ECO:0000313" key="6">
    <source>
        <dbReference type="Proteomes" id="UP000835052"/>
    </source>
</evidence>
<name>A0A8S1H2C9_9PELO</name>
<feature type="region of interest" description="Disordered" evidence="3">
    <location>
        <begin position="392"/>
        <end position="412"/>
    </location>
</feature>
<dbReference type="PROSITE" id="PS50021">
    <property type="entry name" value="CH"/>
    <property type="match status" value="1"/>
</dbReference>
<evidence type="ECO:0000259" key="4">
    <source>
        <dbReference type="PROSITE" id="PS50021"/>
    </source>
</evidence>
<dbReference type="SUPFAM" id="SSF47576">
    <property type="entry name" value="Calponin-homology domain, CH-domain"/>
    <property type="match status" value="1"/>
</dbReference>
<feature type="domain" description="Calponin-homology (CH)" evidence="4">
    <location>
        <begin position="497"/>
        <end position="608"/>
    </location>
</feature>
<keyword evidence="1" id="KW-0433">Leucine-rich repeat</keyword>
<dbReference type="InterPro" id="IPR003591">
    <property type="entry name" value="Leu-rich_rpt_typical-subtyp"/>
</dbReference>
<dbReference type="Pfam" id="PF13855">
    <property type="entry name" value="LRR_8"/>
    <property type="match status" value="1"/>
</dbReference>
<dbReference type="AlphaFoldDB" id="A0A8S1H2C9"/>
<feature type="region of interest" description="Disordered" evidence="3">
    <location>
        <begin position="440"/>
        <end position="481"/>
    </location>
</feature>
<dbReference type="InterPro" id="IPR001715">
    <property type="entry name" value="CH_dom"/>
</dbReference>
<proteinExistence type="predicted"/>
<reference evidence="5" key="1">
    <citation type="submission" date="2020-10" db="EMBL/GenBank/DDBJ databases">
        <authorList>
            <person name="Kikuchi T."/>
        </authorList>
    </citation>
    <scope>NUCLEOTIDE SEQUENCE</scope>
    <source>
        <strain evidence="5">NKZ352</strain>
    </source>
</reference>
<keyword evidence="6" id="KW-1185">Reference proteome</keyword>
<dbReference type="OrthoDB" id="660555at2759"/>
<dbReference type="PANTHER" id="PTHR48051">
    <property type="match status" value="1"/>
</dbReference>
<dbReference type="InterPro" id="IPR001611">
    <property type="entry name" value="Leu-rich_rpt"/>
</dbReference>
<feature type="compositionally biased region" description="Polar residues" evidence="3">
    <location>
        <begin position="353"/>
        <end position="370"/>
    </location>
</feature>
<feature type="compositionally biased region" description="Basic and acidic residues" evidence="3">
    <location>
        <begin position="14"/>
        <end position="35"/>
    </location>
</feature>
<dbReference type="Proteomes" id="UP000835052">
    <property type="component" value="Unassembled WGS sequence"/>
</dbReference>
<dbReference type="GO" id="GO:0005737">
    <property type="term" value="C:cytoplasm"/>
    <property type="evidence" value="ECO:0007669"/>
    <property type="project" value="TreeGrafter"/>
</dbReference>